<protein>
    <recommendedName>
        <fullName evidence="3">DsbA family dithiol-disulfide isomerase</fullName>
    </recommendedName>
</protein>
<name>A0A4Q7NPY3_9ACTN</name>
<accession>A0A4Q7NPY3</accession>
<comment type="caution">
    <text evidence="1">The sequence shown here is derived from an EMBL/GenBank/DDBJ whole genome shotgun (WGS) entry which is preliminary data.</text>
</comment>
<evidence type="ECO:0008006" key="3">
    <source>
        <dbReference type="Google" id="ProtNLM"/>
    </source>
</evidence>
<dbReference type="Proteomes" id="UP000293638">
    <property type="component" value="Unassembled WGS sequence"/>
</dbReference>
<sequence length="174" mass="18349">MTGLHEAAAPRPGTLQVWSDPSCPAATRGLAAMRRTREELGLETVVAVELRAFPLVWAHGASTDDVPVEHAAVRAAQLPGIGSLAASEELDRRLRDAGGGDPLALAEDVDGLDAAALRERLGEGEQLVREDWALVPELGVEGSPYVRLADGTTAYDPADGDWDRLLRAALAPEG</sequence>
<dbReference type="OrthoDB" id="155520at2"/>
<organism evidence="1 2">
    <name type="scientific">Motilibacter rhizosphaerae</name>
    <dbReference type="NCBI Taxonomy" id="598652"/>
    <lineage>
        <taxon>Bacteria</taxon>
        <taxon>Bacillati</taxon>
        <taxon>Actinomycetota</taxon>
        <taxon>Actinomycetes</taxon>
        <taxon>Motilibacterales</taxon>
        <taxon>Motilibacteraceae</taxon>
        <taxon>Motilibacter</taxon>
    </lineage>
</organism>
<evidence type="ECO:0000313" key="2">
    <source>
        <dbReference type="Proteomes" id="UP000293638"/>
    </source>
</evidence>
<dbReference type="CDD" id="cd02972">
    <property type="entry name" value="DsbA_family"/>
    <property type="match status" value="1"/>
</dbReference>
<dbReference type="InterPro" id="IPR036249">
    <property type="entry name" value="Thioredoxin-like_sf"/>
</dbReference>
<keyword evidence="2" id="KW-1185">Reference proteome</keyword>
<dbReference type="Gene3D" id="3.40.30.10">
    <property type="entry name" value="Glutaredoxin"/>
    <property type="match status" value="1"/>
</dbReference>
<dbReference type="AlphaFoldDB" id="A0A4Q7NPY3"/>
<dbReference type="EMBL" id="SGXD01000003">
    <property type="protein sequence ID" value="RZS87128.1"/>
    <property type="molecule type" value="Genomic_DNA"/>
</dbReference>
<reference evidence="1 2" key="1">
    <citation type="submission" date="2019-02" db="EMBL/GenBank/DDBJ databases">
        <title>Genomic Encyclopedia of Type Strains, Phase IV (KMG-IV): sequencing the most valuable type-strain genomes for metagenomic binning, comparative biology and taxonomic classification.</title>
        <authorList>
            <person name="Goeker M."/>
        </authorList>
    </citation>
    <scope>NUCLEOTIDE SEQUENCE [LARGE SCALE GENOMIC DNA]</scope>
    <source>
        <strain evidence="1 2">DSM 45622</strain>
    </source>
</reference>
<dbReference type="SUPFAM" id="SSF52833">
    <property type="entry name" value="Thioredoxin-like"/>
    <property type="match status" value="1"/>
</dbReference>
<dbReference type="RefSeq" id="WP_130493301.1">
    <property type="nucleotide sequence ID" value="NZ_SGXD01000003.1"/>
</dbReference>
<evidence type="ECO:0000313" key="1">
    <source>
        <dbReference type="EMBL" id="RZS87128.1"/>
    </source>
</evidence>
<gene>
    <name evidence="1" type="ORF">EV189_2551</name>
</gene>
<proteinExistence type="predicted"/>